<evidence type="ECO:0000313" key="1">
    <source>
        <dbReference type="EMBL" id="NOU97476.1"/>
    </source>
</evidence>
<dbReference type="Proteomes" id="UP000641588">
    <property type="component" value="Unassembled WGS sequence"/>
</dbReference>
<name>A0A972K360_9BACL</name>
<dbReference type="EMBL" id="WHOD01000118">
    <property type="protein sequence ID" value="NOU97476.1"/>
    <property type="molecule type" value="Genomic_DNA"/>
</dbReference>
<gene>
    <name evidence="1" type="ORF">GC093_30260</name>
</gene>
<evidence type="ECO:0000313" key="2">
    <source>
        <dbReference type="Proteomes" id="UP000641588"/>
    </source>
</evidence>
<dbReference type="AlphaFoldDB" id="A0A972K360"/>
<dbReference type="RefSeq" id="WP_171655735.1">
    <property type="nucleotide sequence ID" value="NZ_WHOD01000118.1"/>
</dbReference>
<keyword evidence="2" id="KW-1185">Reference proteome</keyword>
<sequence>MIKSVCFHHRANNWHEDSVAKNSEPDQQFGGLPCIRMDRGAHLLIDDNRLNQSPRAFYNKLQLDLRTNPIAVIESPDLAAALDHVHSKGAIADNGLESRQGVQFFTFQDPDGNGLMVV</sequence>
<dbReference type="Gene3D" id="3.10.180.10">
    <property type="entry name" value="2,3-Dihydroxybiphenyl 1,2-Dioxygenase, domain 1"/>
    <property type="match status" value="1"/>
</dbReference>
<accession>A0A972K360</accession>
<dbReference type="SUPFAM" id="SSF54593">
    <property type="entry name" value="Glyoxalase/Bleomycin resistance protein/Dihydroxybiphenyl dioxygenase"/>
    <property type="match status" value="1"/>
</dbReference>
<dbReference type="InterPro" id="IPR029068">
    <property type="entry name" value="Glyas_Bleomycin-R_OHBP_Dase"/>
</dbReference>
<organism evidence="1 2">
    <name type="scientific">Paenibacillus foliorum</name>
    <dbReference type="NCBI Taxonomy" id="2654974"/>
    <lineage>
        <taxon>Bacteria</taxon>
        <taxon>Bacillati</taxon>
        <taxon>Bacillota</taxon>
        <taxon>Bacilli</taxon>
        <taxon>Bacillales</taxon>
        <taxon>Paenibacillaceae</taxon>
        <taxon>Paenibacillus</taxon>
    </lineage>
</organism>
<proteinExistence type="predicted"/>
<comment type="caution">
    <text evidence="1">The sequence shown here is derived from an EMBL/GenBank/DDBJ whole genome shotgun (WGS) entry which is preliminary data.</text>
</comment>
<reference evidence="1" key="1">
    <citation type="submission" date="2019-10" db="EMBL/GenBank/DDBJ databases">
        <title>Description of Paenibacillus glebae sp. nov.</title>
        <authorList>
            <person name="Carlier A."/>
            <person name="Qi S."/>
        </authorList>
    </citation>
    <scope>NUCLEOTIDE SEQUENCE</scope>
    <source>
        <strain evidence="1">LMG 31456</strain>
    </source>
</reference>
<protein>
    <submittedName>
        <fullName evidence="1">Uncharacterized protein</fullName>
    </submittedName>
</protein>